<protein>
    <submittedName>
        <fullName evidence="1">Stage III sporulation protein AG</fullName>
    </submittedName>
</protein>
<dbReference type="AlphaFoldDB" id="A0A1Z5HXA8"/>
<dbReference type="RefSeq" id="WP_088555164.1">
    <property type="nucleotide sequence ID" value="NZ_BDGJ01000198.1"/>
</dbReference>
<dbReference type="OrthoDB" id="1634070at2"/>
<keyword evidence="2" id="KW-1185">Reference proteome</keyword>
<dbReference type="EMBL" id="BDGJ01000198">
    <property type="protein sequence ID" value="GAW94163.1"/>
    <property type="molecule type" value="Genomic_DNA"/>
</dbReference>
<evidence type="ECO:0000313" key="1">
    <source>
        <dbReference type="EMBL" id="GAW94163.1"/>
    </source>
</evidence>
<dbReference type="Proteomes" id="UP000197032">
    <property type="component" value="Unassembled WGS sequence"/>
</dbReference>
<sequence>MKNLPKAQLPAFGALAVLALVGLVLITAGNLTGTEPRPEPAGGKSSKESWVEPGINLLTAAEMRLEERLEQILSEIEGVGKVSVTILFKTGPEYKFAVNENSIKRTVQEEDQTGGTRVTTEVNEDGQLVLARAAELGGEKPVVVKEIKPEVQGVLIVAEGAENPYVREKLSRAVQTILDISPHQVSVLSRKKGR</sequence>
<gene>
    <name evidence="1" type="ORF">KKC1_32760</name>
</gene>
<evidence type="ECO:0000313" key="2">
    <source>
        <dbReference type="Proteomes" id="UP000197032"/>
    </source>
</evidence>
<comment type="caution">
    <text evidence="1">The sequence shown here is derived from an EMBL/GenBank/DDBJ whole genome shotgun (WGS) entry which is preliminary data.</text>
</comment>
<accession>A0A1Z5HXA8</accession>
<proteinExistence type="predicted"/>
<reference evidence="2" key="1">
    <citation type="journal article" date="2017" name="Appl. Environ. Microbiol.">
        <title>Genomic Analysis of Calderihabitans maritimus KKC1, a Thermophilic, Hydrogenogenic, Carboxydotrophic Bacterium Isolated from Marine Sediment.</title>
        <authorList>
            <person name="Omae K."/>
            <person name="Yoneda Y."/>
            <person name="Fukuyama Y."/>
            <person name="Yoshida T."/>
            <person name="Sako Y."/>
        </authorList>
    </citation>
    <scope>NUCLEOTIDE SEQUENCE [LARGE SCALE GENOMIC DNA]</scope>
    <source>
        <strain evidence="2">KKC1</strain>
    </source>
</reference>
<organism evidence="1 2">
    <name type="scientific">Calderihabitans maritimus</name>
    <dbReference type="NCBI Taxonomy" id="1246530"/>
    <lineage>
        <taxon>Bacteria</taxon>
        <taxon>Bacillati</taxon>
        <taxon>Bacillota</taxon>
        <taxon>Clostridia</taxon>
        <taxon>Neomoorellales</taxon>
        <taxon>Calderihabitantaceae</taxon>
        <taxon>Calderihabitans</taxon>
    </lineage>
</organism>
<name>A0A1Z5HXA8_9FIRM</name>